<dbReference type="PANTHER" id="PTHR48475">
    <property type="entry name" value="RIBONUCLEASE H"/>
    <property type="match status" value="1"/>
</dbReference>
<dbReference type="SUPFAM" id="SSF53098">
    <property type="entry name" value="Ribonuclease H-like"/>
    <property type="match status" value="2"/>
</dbReference>
<dbReference type="GO" id="GO:0003676">
    <property type="term" value="F:nucleic acid binding"/>
    <property type="evidence" value="ECO:0007669"/>
    <property type="project" value="InterPro"/>
</dbReference>
<feature type="region of interest" description="Disordered" evidence="1">
    <location>
        <begin position="1"/>
        <end position="28"/>
    </location>
</feature>
<reference evidence="3" key="1">
    <citation type="submission" date="2022-12" db="EMBL/GenBank/DDBJ databases">
        <title>Draft genome assemblies for two species of Escallonia (Escalloniales).</title>
        <authorList>
            <person name="Chanderbali A."/>
            <person name="Dervinis C."/>
            <person name="Anghel I."/>
            <person name="Soltis D."/>
            <person name="Soltis P."/>
            <person name="Zapata F."/>
        </authorList>
    </citation>
    <scope>NUCLEOTIDE SEQUENCE</scope>
    <source>
        <strain evidence="3">UCBG64.0493</strain>
        <tissue evidence="3">Leaf</tissue>
    </source>
</reference>
<dbReference type="Gene3D" id="2.40.70.10">
    <property type="entry name" value="Acid Proteases"/>
    <property type="match status" value="1"/>
</dbReference>
<dbReference type="InterPro" id="IPR036397">
    <property type="entry name" value="RNaseH_sf"/>
</dbReference>
<dbReference type="GO" id="GO:0015074">
    <property type="term" value="P:DNA integration"/>
    <property type="evidence" value="ECO:0007669"/>
    <property type="project" value="InterPro"/>
</dbReference>
<dbReference type="Pfam" id="PF13456">
    <property type="entry name" value="RVT_3"/>
    <property type="match status" value="1"/>
</dbReference>
<dbReference type="AlphaFoldDB" id="A0AA89AV05"/>
<proteinExistence type="predicted"/>
<comment type="caution">
    <text evidence="3">The sequence shown here is derived from an EMBL/GenBank/DDBJ whole genome shotgun (WGS) entry which is preliminary data.</text>
</comment>
<evidence type="ECO:0000259" key="2">
    <source>
        <dbReference type="PROSITE" id="PS50994"/>
    </source>
</evidence>
<dbReference type="EMBL" id="JAVXUP010000967">
    <property type="protein sequence ID" value="KAK3017939.1"/>
    <property type="molecule type" value="Genomic_DNA"/>
</dbReference>
<dbReference type="Gene3D" id="1.10.340.70">
    <property type="match status" value="1"/>
</dbReference>
<sequence length="625" mass="70195">MGSLAKKQKVEPAPTISFSNEDVGDTKTPHDDPLVITLRVGNFDMKRILVDNGSSAEVLFYEAFQKMNISSDGLLKINTPIYDFSNHPVIYEGIIALPVTVGIPPAQAKLMLYFMVVRVPSAYNAILGRTALNQLRAVVSTYHMKMKFSTENGDGEVKGDQMVARQCYMASCRNRANETLMIEDLRDETKAERGKPAEDLMDIGLYLGNQEKTVMVGIELGEFDIKYKPRAAIKAKALSDFVVECMGPDDPPLLILSEVSYPWLLYVHGLSKVGSSGARLILISPAKFKIEYALRFDFQASNNEAEYEALLAGIRLAHSLRVDSLSIHSDSQLVVNHISGEYEARDERMAQYLQAVKSNAAKFKNFSIHHIPREQNAQEDSLSRLTATGISEFSRAVYIEFLQQRSIQPLKEINVVEHEPCWVDPIIQYLTSGTLPQERSEALNLRARAARFALVEGVLYKKSFSLPNLKCLSPKEADYALREVHKGICGQHLGGRNLEYKILKQGYCWPRMQKDAINFTKRCDQCQKFAPLPHTPSIPLNILTSPISFAMWGMDILGPFPMATGQRHFVIVAIDYFTKLTEAEPLSTITAAKCEEFFLKNVICRFRVPKVLITDNGKQFDNSNF</sequence>
<protein>
    <recommendedName>
        <fullName evidence="2">Integrase catalytic domain-containing protein</fullName>
    </recommendedName>
</protein>
<dbReference type="InterPro" id="IPR002156">
    <property type="entry name" value="RNaseH_domain"/>
</dbReference>
<dbReference type="InterPro" id="IPR001584">
    <property type="entry name" value="Integrase_cat-core"/>
</dbReference>
<evidence type="ECO:0000313" key="4">
    <source>
        <dbReference type="Proteomes" id="UP001188597"/>
    </source>
</evidence>
<keyword evidence="4" id="KW-1185">Reference proteome</keyword>
<evidence type="ECO:0000313" key="3">
    <source>
        <dbReference type="EMBL" id="KAK3017939.1"/>
    </source>
</evidence>
<dbReference type="CDD" id="cd09279">
    <property type="entry name" value="RNase_HI_like"/>
    <property type="match status" value="1"/>
</dbReference>
<accession>A0AA89AV05</accession>
<dbReference type="GO" id="GO:0004523">
    <property type="term" value="F:RNA-DNA hybrid ribonuclease activity"/>
    <property type="evidence" value="ECO:0007669"/>
    <property type="project" value="InterPro"/>
</dbReference>
<dbReference type="InterPro" id="IPR041588">
    <property type="entry name" value="Integrase_H2C2"/>
</dbReference>
<dbReference type="InterPro" id="IPR012337">
    <property type="entry name" value="RNaseH-like_sf"/>
</dbReference>
<dbReference type="InterPro" id="IPR021109">
    <property type="entry name" value="Peptidase_aspartic_dom_sf"/>
</dbReference>
<organism evidence="3 4">
    <name type="scientific">Escallonia herrerae</name>
    <dbReference type="NCBI Taxonomy" id="1293975"/>
    <lineage>
        <taxon>Eukaryota</taxon>
        <taxon>Viridiplantae</taxon>
        <taxon>Streptophyta</taxon>
        <taxon>Embryophyta</taxon>
        <taxon>Tracheophyta</taxon>
        <taxon>Spermatophyta</taxon>
        <taxon>Magnoliopsida</taxon>
        <taxon>eudicotyledons</taxon>
        <taxon>Gunneridae</taxon>
        <taxon>Pentapetalae</taxon>
        <taxon>asterids</taxon>
        <taxon>campanulids</taxon>
        <taxon>Escalloniales</taxon>
        <taxon>Escalloniaceae</taxon>
        <taxon>Escallonia</taxon>
    </lineage>
</organism>
<name>A0AA89AV05_9ASTE</name>
<dbReference type="Gene3D" id="3.30.420.10">
    <property type="entry name" value="Ribonuclease H-like superfamily/Ribonuclease H"/>
    <property type="match status" value="2"/>
</dbReference>
<dbReference type="PANTHER" id="PTHR48475:SF2">
    <property type="entry name" value="RIBONUCLEASE H"/>
    <property type="match status" value="1"/>
</dbReference>
<dbReference type="CDD" id="cd00303">
    <property type="entry name" value="retropepsin_like"/>
    <property type="match status" value="1"/>
</dbReference>
<feature type="domain" description="Integrase catalytic" evidence="2">
    <location>
        <begin position="542"/>
        <end position="625"/>
    </location>
</feature>
<gene>
    <name evidence="3" type="ORF">RJ639_004028</name>
</gene>
<dbReference type="Proteomes" id="UP001188597">
    <property type="component" value="Unassembled WGS sequence"/>
</dbReference>
<evidence type="ECO:0000256" key="1">
    <source>
        <dbReference type="SAM" id="MobiDB-lite"/>
    </source>
</evidence>
<dbReference type="Pfam" id="PF17921">
    <property type="entry name" value="Integrase_H2C2"/>
    <property type="match status" value="1"/>
</dbReference>
<dbReference type="PROSITE" id="PS50994">
    <property type="entry name" value="INTEGRASE"/>
    <property type="match status" value="1"/>
</dbReference>